<dbReference type="AlphaFoldDB" id="A0A1B1KJ29"/>
<evidence type="ECO:0000256" key="1">
    <source>
        <dbReference type="SAM" id="MobiDB-lite"/>
    </source>
</evidence>
<dbReference type="EMBL" id="CP009112">
    <property type="protein sequence ID" value="ANS32612.1"/>
    <property type="molecule type" value="Genomic_DNA"/>
</dbReference>
<dbReference type="PATRIC" id="fig|37919.13.peg.8465"/>
<reference evidence="2 3" key="1">
    <citation type="submission" date="2014-07" db="EMBL/GenBank/DDBJ databases">
        <authorList>
            <person name="Zhang J.E."/>
            <person name="Yang H."/>
            <person name="Guo J."/>
            <person name="Deng Z."/>
            <person name="Luo H."/>
            <person name="Luo M."/>
            <person name="Zhao B."/>
        </authorList>
    </citation>
    <scope>NUCLEOTIDE SEQUENCE [LARGE SCALE GENOMIC DNA]</scope>
    <source>
        <strain evidence="2 3">1CP</strain>
        <plasmid evidence="3">Plasmid pr1cp1</plasmid>
    </source>
</reference>
<protein>
    <submittedName>
        <fullName evidence="2">Uncharacterized protein</fullName>
    </submittedName>
</protein>
<feature type="region of interest" description="Disordered" evidence="1">
    <location>
        <begin position="20"/>
        <end position="49"/>
    </location>
</feature>
<gene>
    <name evidence="2" type="ORF">R1CP_40160</name>
</gene>
<geneLocation type="plasmid" evidence="3">
    <name>pr1cp1</name>
</geneLocation>
<organism evidence="2 3">
    <name type="scientific">Rhodococcus opacus</name>
    <name type="common">Nocardia opaca</name>
    <dbReference type="NCBI Taxonomy" id="37919"/>
    <lineage>
        <taxon>Bacteria</taxon>
        <taxon>Bacillati</taxon>
        <taxon>Actinomycetota</taxon>
        <taxon>Actinomycetes</taxon>
        <taxon>Mycobacteriales</taxon>
        <taxon>Nocardiaceae</taxon>
        <taxon>Rhodococcus</taxon>
    </lineage>
</organism>
<dbReference type="RefSeq" id="WP_231138044.1">
    <property type="nucleotide sequence ID" value="NZ_CP009112.1"/>
</dbReference>
<dbReference type="Proteomes" id="UP000186108">
    <property type="component" value="Plasmid pR1CP1"/>
</dbReference>
<accession>A0A1B1KJ29</accession>
<sequence>MVFERFSDQARQVVVLAAGAARTHHQNSVGTEQPARPRSSTPAAPERQH</sequence>
<proteinExistence type="predicted"/>
<name>A0A1B1KJ29_RHOOP</name>
<keyword evidence="2" id="KW-0614">Plasmid</keyword>
<evidence type="ECO:0000313" key="2">
    <source>
        <dbReference type="EMBL" id="ANS32612.1"/>
    </source>
</evidence>
<feature type="compositionally biased region" description="Low complexity" evidence="1">
    <location>
        <begin position="34"/>
        <end position="49"/>
    </location>
</feature>
<evidence type="ECO:0000313" key="3">
    <source>
        <dbReference type="Proteomes" id="UP000186108"/>
    </source>
</evidence>